<dbReference type="Pfam" id="PF01866">
    <property type="entry name" value="Diphthamide_syn"/>
    <property type="match status" value="1"/>
</dbReference>
<dbReference type="AlphaFoldDB" id="A0A0V0R0Z2"/>
<dbReference type="InterPro" id="IPR016435">
    <property type="entry name" value="DPH1/DPH2"/>
</dbReference>
<name>A0A0V0R0Z2_PSEPJ</name>
<evidence type="ECO:0000256" key="3">
    <source>
        <dbReference type="ARBA" id="ARBA00012221"/>
    </source>
</evidence>
<dbReference type="InterPro" id="IPR042264">
    <property type="entry name" value="DPH1/DPH2_2"/>
</dbReference>
<comment type="function">
    <text evidence="11">Catalyzes the first step of diphthamide biosynthesis, a post-translational modification of histidine which occurs in elongation factor 2.</text>
</comment>
<evidence type="ECO:0000256" key="9">
    <source>
        <dbReference type="ARBA" id="ARBA00023014"/>
    </source>
</evidence>
<keyword evidence="6 11" id="KW-0949">S-adenosyl-L-methionine</keyword>
<evidence type="ECO:0000256" key="11">
    <source>
        <dbReference type="PIRNR" id="PIRNR004967"/>
    </source>
</evidence>
<dbReference type="PANTHER" id="PTHR10762">
    <property type="entry name" value="DIPHTHAMIDE BIOSYNTHESIS PROTEIN"/>
    <property type="match status" value="1"/>
</dbReference>
<keyword evidence="8" id="KW-0408">Iron</keyword>
<dbReference type="InParanoid" id="A0A0V0R0Z2"/>
<dbReference type="GO" id="GO:0046872">
    <property type="term" value="F:metal ion binding"/>
    <property type="evidence" value="ECO:0007669"/>
    <property type="project" value="UniProtKB-KW"/>
</dbReference>
<evidence type="ECO:0000313" key="13">
    <source>
        <dbReference type="Proteomes" id="UP000054937"/>
    </source>
</evidence>
<dbReference type="InterPro" id="IPR042263">
    <property type="entry name" value="DPH1/DPH2_1"/>
</dbReference>
<evidence type="ECO:0000256" key="7">
    <source>
        <dbReference type="ARBA" id="ARBA00022723"/>
    </source>
</evidence>
<comment type="cofactor">
    <cofactor evidence="11">
        <name>[4Fe-4S] cluster</name>
        <dbReference type="ChEBI" id="CHEBI:49883"/>
    </cofactor>
    <text evidence="11">Binds 1 [4Fe-4S] cluster per subunit. The cluster is coordinated with 3 cysteines and an exchangeable S-adenosyl-L-methionine.</text>
</comment>
<comment type="catalytic activity">
    <reaction evidence="10 11">
        <text>L-histidyl-[translation elongation factor 2] + S-adenosyl-L-methionine = 2-[(3S)-amino-3-carboxypropyl]-L-histidyl-[translation elongation factor 2] + S-methyl-5'-thioadenosine + H(+)</text>
        <dbReference type="Rhea" id="RHEA:36783"/>
        <dbReference type="Rhea" id="RHEA-COMP:9748"/>
        <dbReference type="Rhea" id="RHEA-COMP:9749"/>
        <dbReference type="ChEBI" id="CHEBI:15378"/>
        <dbReference type="ChEBI" id="CHEBI:17509"/>
        <dbReference type="ChEBI" id="CHEBI:29979"/>
        <dbReference type="ChEBI" id="CHEBI:59789"/>
        <dbReference type="ChEBI" id="CHEBI:73995"/>
        <dbReference type="EC" id="2.5.1.108"/>
    </reaction>
</comment>
<gene>
    <name evidence="12" type="ORF">PPERSA_01706</name>
</gene>
<evidence type="ECO:0000313" key="12">
    <source>
        <dbReference type="EMBL" id="KRX08161.1"/>
    </source>
</evidence>
<comment type="caution">
    <text evidence="12">The sequence shown here is derived from an EMBL/GenBank/DDBJ whole genome shotgun (WGS) entry which is preliminary data.</text>
</comment>
<dbReference type="InterPro" id="IPR042265">
    <property type="entry name" value="DPH1/DPH2_3"/>
</dbReference>
<keyword evidence="7" id="KW-0479">Metal-binding</keyword>
<dbReference type="FunFam" id="3.40.50.11850:FF:000002">
    <property type="entry name" value="2-(3-amino-3-carboxypropyl)histidine synthase subunit 1"/>
    <property type="match status" value="1"/>
</dbReference>
<dbReference type="UniPathway" id="UPA00559"/>
<keyword evidence="11" id="KW-0004">4Fe-4S</keyword>
<evidence type="ECO:0000256" key="6">
    <source>
        <dbReference type="ARBA" id="ARBA00022691"/>
    </source>
</evidence>
<evidence type="ECO:0000256" key="8">
    <source>
        <dbReference type="ARBA" id="ARBA00023004"/>
    </source>
</evidence>
<keyword evidence="5 11" id="KW-0808">Transferase</keyword>
<dbReference type="Gene3D" id="3.40.50.11840">
    <property type="entry name" value="Diphthamide synthesis DPH1/DPH2 domain 1"/>
    <property type="match status" value="1"/>
</dbReference>
<dbReference type="FunFam" id="3.40.50.11840:FF:000001">
    <property type="entry name" value="2-(3-amino-3-carboxypropyl)histidine synthase subunit 1"/>
    <property type="match status" value="1"/>
</dbReference>
<dbReference type="Proteomes" id="UP000054937">
    <property type="component" value="Unassembled WGS sequence"/>
</dbReference>
<keyword evidence="9" id="KW-0411">Iron-sulfur</keyword>
<comment type="similarity">
    <text evidence="2 11">Belongs to the DPH1/DPH2 family. DPH1 subfamily.</text>
</comment>
<evidence type="ECO:0000256" key="2">
    <source>
        <dbReference type="ARBA" id="ARBA00010173"/>
    </source>
</evidence>
<dbReference type="EMBL" id="LDAU01000073">
    <property type="protein sequence ID" value="KRX08161.1"/>
    <property type="molecule type" value="Genomic_DNA"/>
</dbReference>
<dbReference type="InterPro" id="IPR035435">
    <property type="entry name" value="DPH1/DPH2_euk_archaea"/>
</dbReference>
<dbReference type="PIRSF" id="PIRSF004967">
    <property type="entry name" value="DPH1"/>
    <property type="match status" value="1"/>
</dbReference>
<dbReference type="SFLD" id="SFLDS00032">
    <property type="entry name" value="Radical_SAM_3-amino-3-carboxyp"/>
    <property type="match status" value="1"/>
</dbReference>
<dbReference type="Gene3D" id="3.40.50.11850">
    <property type="entry name" value="Diphthamide synthesis DPH1/DPH2 domain 2"/>
    <property type="match status" value="1"/>
</dbReference>
<dbReference type="Gene3D" id="3.40.50.11860">
    <property type="entry name" value="Diphthamide synthesis DPH1/DPH2 domain 3"/>
    <property type="match status" value="1"/>
</dbReference>
<dbReference type="NCBIfam" id="TIGR00322">
    <property type="entry name" value="diphth2_R"/>
    <property type="match status" value="1"/>
</dbReference>
<comment type="pathway">
    <text evidence="1 11">Protein modification; peptidyl-diphthamide biosynthesis.</text>
</comment>
<dbReference type="GO" id="GO:0090560">
    <property type="term" value="F:2-(3-amino-3-carboxypropyl)histidine synthase activity"/>
    <property type="evidence" value="ECO:0007669"/>
    <property type="project" value="UniProtKB-UniRule"/>
</dbReference>
<sequence>MIVPDEILQNQLLNHAIKILPAHYNFEIHKTIWRIQNYKEEINKKDLTVCLQFPEGLMLFACILADIISTFAEVECVIMGDVTYGACCVDDQTTKHLQADFLVHYGHSCLVPITETCVKTLYVFVEISIDMEHFKKTVHLNFPDKTQIIYLMGTVQFNTVMFEAKKQLTEEGYLNIRIPQEKPRSQGEVLGCTSPSLDVQIDSKNVMLFIADGRFHMEAAMIANTDFTSYQYNPYAKELTIEKYDIEMMKEIRYKEIQTAQKKHNRVGVLFGTLGRQGSSHILKRIEQLLTEKNIEYFVLLISEINFDQLSLVADEVDYFVQISCPRLSIDWGSQFQKPLLNPYELFVTLQKAEWRERYPMDYYSNNGEVWTNYYHKKNDQPKKARAKVRLQYEKTQEAQ</sequence>
<dbReference type="OrthoDB" id="1649088at2759"/>
<evidence type="ECO:0000256" key="10">
    <source>
        <dbReference type="ARBA" id="ARBA00048403"/>
    </source>
</evidence>
<evidence type="ECO:0000256" key="1">
    <source>
        <dbReference type="ARBA" id="ARBA00005156"/>
    </source>
</evidence>
<dbReference type="GO" id="GO:0017183">
    <property type="term" value="P:protein histidyl modification to diphthamide"/>
    <property type="evidence" value="ECO:0007669"/>
    <property type="project" value="UniProtKB-UniRule"/>
</dbReference>
<dbReference type="FunFam" id="3.40.50.11860:FF:000002">
    <property type="entry name" value="2-(3-amino-3-carboxypropyl)histidine synthase subunit 1"/>
    <property type="match status" value="1"/>
</dbReference>
<dbReference type="OMA" id="PGQVLGC"/>
<evidence type="ECO:0000256" key="5">
    <source>
        <dbReference type="ARBA" id="ARBA00022679"/>
    </source>
</evidence>
<dbReference type="FunCoup" id="A0A0V0R0Z2">
    <property type="interactions" value="340"/>
</dbReference>
<proteinExistence type="inferred from homology"/>
<dbReference type="EC" id="2.5.1.108" evidence="3 11"/>
<dbReference type="PANTHER" id="PTHR10762:SF1">
    <property type="entry name" value="2-(3-AMINO-3-CARBOXYPROPYL)HISTIDINE SYNTHASE SUBUNIT 1"/>
    <property type="match status" value="1"/>
</dbReference>
<protein>
    <recommendedName>
        <fullName evidence="4 11">2-(3-amino-3-carboxypropyl)histidine synthase subunit 1</fullName>
        <ecNumber evidence="3 11">2.5.1.108</ecNumber>
    </recommendedName>
</protein>
<evidence type="ECO:0000256" key="4">
    <source>
        <dbReference type="ARBA" id="ARBA00021915"/>
    </source>
</evidence>
<dbReference type="GO" id="GO:0051539">
    <property type="term" value="F:4 iron, 4 sulfur cluster binding"/>
    <property type="evidence" value="ECO:0007669"/>
    <property type="project" value="UniProtKB-UniRule"/>
</dbReference>
<keyword evidence="13" id="KW-1185">Reference proteome</keyword>
<accession>A0A0V0R0Z2</accession>
<organism evidence="12 13">
    <name type="scientific">Pseudocohnilembus persalinus</name>
    <name type="common">Ciliate</name>
    <dbReference type="NCBI Taxonomy" id="266149"/>
    <lineage>
        <taxon>Eukaryota</taxon>
        <taxon>Sar</taxon>
        <taxon>Alveolata</taxon>
        <taxon>Ciliophora</taxon>
        <taxon>Intramacronucleata</taxon>
        <taxon>Oligohymenophorea</taxon>
        <taxon>Scuticociliatia</taxon>
        <taxon>Philasterida</taxon>
        <taxon>Pseudocohnilembidae</taxon>
        <taxon>Pseudocohnilembus</taxon>
    </lineage>
</organism>
<reference evidence="12 13" key="1">
    <citation type="journal article" date="2015" name="Sci. Rep.">
        <title>Genome of the facultative scuticociliatosis pathogen Pseudocohnilembus persalinus provides insight into its virulence through horizontal gene transfer.</title>
        <authorList>
            <person name="Xiong J."/>
            <person name="Wang G."/>
            <person name="Cheng J."/>
            <person name="Tian M."/>
            <person name="Pan X."/>
            <person name="Warren A."/>
            <person name="Jiang C."/>
            <person name="Yuan D."/>
            <person name="Miao W."/>
        </authorList>
    </citation>
    <scope>NUCLEOTIDE SEQUENCE [LARGE SCALE GENOMIC DNA]</scope>
    <source>
        <strain evidence="12">36N120E</strain>
    </source>
</reference>